<protein>
    <recommendedName>
        <fullName evidence="9">PIN-like protein</fullName>
    </recommendedName>
</protein>
<evidence type="ECO:0000256" key="3">
    <source>
        <dbReference type="ARBA" id="ARBA00022989"/>
    </source>
</evidence>
<gene>
    <name evidence="7" type="ORF">PPNO1_LOCUS1054</name>
</gene>
<dbReference type="InterPro" id="IPR004776">
    <property type="entry name" value="Mem_transp_PIN-like"/>
</dbReference>
<reference evidence="7" key="1">
    <citation type="submission" date="2022-11" db="EMBL/GenBank/DDBJ databases">
        <authorList>
            <person name="Scott C."/>
            <person name="Bruce N."/>
        </authorList>
    </citation>
    <scope>NUCLEOTIDE SEQUENCE</scope>
</reference>
<keyword evidence="4 6" id="KW-0472">Membrane</keyword>
<comment type="caution">
    <text evidence="7">The sequence shown here is derived from an EMBL/GenBank/DDBJ whole genome shotgun (WGS) entry which is preliminary data.</text>
</comment>
<dbReference type="Proteomes" id="UP000838763">
    <property type="component" value="Unassembled WGS sequence"/>
</dbReference>
<dbReference type="OrthoDB" id="2499604at2759"/>
<keyword evidence="2 6" id="KW-0812">Transmembrane</keyword>
<evidence type="ECO:0000256" key="2">
    <source>
        <dbReference type="ARBA" id="ARBA00022692"/>
    </source>
</evidence>
<comment type="subcellular location">
    <subcellularLocation>
        <location evidence="1">Membrane</location>
        <topology evidence="1">Multi-pass membrane protein</topology>
    </subcellularLocation>
</comment>
<feature type="compositionally biased region" description="Basic and acidic residues" evidence="5">
    <location>
        <begin position="176"/>
        <end position="189"/>
    </location>
</feature>
<feature type="region of interest" description="Disordered" evidence="5">
    <location>
        <begin position="175"/>
        <end position="287"/>
    </location>
</feature>
<organism evidence="7 8">
    <name type="scientific">Parascedosporium putredinis</name>
    <dbReference type="NCBI Taxonomy" id="1442378"/>
    <lineage>
        <taxon>Eukaryota</taxon>
        <taxon>Fungi</taxon>
        <taxon>Dikarya</taxon>
        <taxon>Ascomycota</taxon>
        <taxon>Pezizomycotina</taxon>
        <taxon>Sordariomycetes</taxon>
        <taxon>Hypocreomycetidae</taxon>
        <taxon>Microascales</taxon>
        <taxon>Microascaceae</taxon>
        <taxon>Parascedosporium</taxon>
    </lineage>
</organism>
<feature type="compositionally biased region" description="Basic and acidic residues" evidence="5">
    <location>
        <begin position="199"/>
        <end position="209"/>
    </location>
</feature>
<dbReference type="EMBL" id="CALLCH030000001">
    <property type="protein sequence ID" value="CAI4211256.1"/>
    <property type="molecule type" value="Genomic_DNA"/>
</dbReference>
<name>A0A9P1GWL4_9PEZI</name>
<evidence type="ECO:0000256" key="1">
    <source>
        <dbReference type="ARBA" id="ARBA00004141"/>
    </source>
</evidence>
<dbReference type="GO" id="GO:0055085">
    <property type="term" value="P:transmembrane transport"/>
    <property type="evidence" value="ECO:0007669"/>
    <property type="project" value="InterPro"/>
</dbReference>
<keyword evidence="8" id="KW-1185">Reference proteome</keyword>
<evidence type="ECO:0000256" key="5">
    <source>
        <dbReference type="SAM" id="MobiDB-lite"/>
    </source>
</evidence>
<sequence length="311" mass="34433">MASFFDTHLNLNKLRPSTYLLPDDTAHLQNAILTPISKNSSQLEYYAIHPCLIFQKLASQLSVNALADLAIIPVIFIVQTSVSWIVSILVSRVFRFNKRATNFVTAMGVFGNSNSLPISLVVAFAQTLKGLHWDKIPGDNDDDVAARGILYLLIFQQLGQLVRWSWGYHVLLAPKPKHDEEGDGPRYRDDDDDVENDDLERGFNHHRDLSQPPTLAHSTASDDSDSDVGEPLERNQSTDDFDQDHFWPAGRTPVAGGSHASPADSDDEDGANSHPKNSHRPLLLINGHSNPSLDIISFLKSPALSRAARRA</sequence>
<dbReference type="Pfam" id="PF03547">
    <property type="entry name" value="Mem_trans"/>
    <property type="match status" value="1"/>
</dbReference>
<dbReference type="GO" id="GO:0016020">
    <property type="term" value="C:membrane"/>
    <property type="evidence" value="ECO:0007669"/>
    <property type="project" value="UniProtKB-SubCell"/>
</dbReference>
<accession>A0A9P1GWL4</accession>
<keyword evidence="3 6" id="KW-1133">Transmembrane helix</keyword>
<dbReference type="PANTHER" id="PTHR31794:SF2">
    <property type="entry name" value="AUXIN EFFLUX TRANSPORTER FAMILY PROTEIN (EUROFUNG)"/>
    <property type="match status" value="1"/>
</dbReference>
<evidence type="ECO:0000313" key="8">
    <source>
        <dbReference type="Proteomes" id="UP000838763"/>
    </source>
</evidence>
<dbReference type="PANTHER" id="PTHR31794">
    <property type="entry name" value="AUXIN EFFLUX TRANSPORTER FAMILY PROTEIN (EUROFUNG)"/>
    <property type="match status" value="1"/>
</dbReference>
<evidence type="ECO:0000313" key="7">
    <source>
        <dbReference type="EMBL" id="CAI4211256.1"/>
    </source>
</evidence>
<feature type="transmembrane region" description="Helical" evidence="6">
    <location>
        <begin position="69"/>
        <end position="90"/>
    </location>
</feature>
<dbReference type="GO" id="GO:0005783">
    <property type="term" value="C:endoplasmic reticulum"/>
    <property type="evidence" value="ECO:0007669"/>
    <property type="project" value="TreeGrafter"/>
</dbReference>
<evidence type="ECO:0000256" key="6">
    <source>
        <dbReference type="SAM" id="Phobius"/>
    </source>
</evidence>
<proteinExistence type="predicted"/>
<evidence type="ECO:0000256" key="4">
    <source>
        <dbReference type="ARBA" id="ARBA00023136"/>
    </source>
</evidence>
<dbReference type="AlphaFoldDB" id="A0A9P1GWL4"/>
<evidence type="ECO:0008006" key="9">
    <source>
        <dbReference type="Google" id="ProtNLM"/>
    </source>
</evidence>